<keyword evidence="1" id="KW-0812">Transmembrane</keyword>
<protein>
    <submittedName>
        <fullName evidence="2">Uncharacterized protein</fullName>
    </submittedName>
</protein>
<proteinExistence type="predicted"/>
<keyword evidence="1" id="KW-0472">Membrane</keyword>
<evidence type="ECO:0000313" key="3">
    <source>
        <dbReference type="Proteomes" id="UP000373449"/>
    </source>
</evidence>
<sequence length="33" mass="3877">MRDEMMQDTGCYVGFIVLDSVFYLVADGMEWVR</sequence>
<feature type="transmembrane region" description="Helical" evidence="1">
    <location>
        <begin position="9"/>
        <end position="26"/>
    </location>
</feature>
<evidence type="ECO:0000256" key="1">
    <source>
        <dbReference type="SAM" id="Phobius"/>
    </source>
</evidence>
<dbReference type="AlphaFoldDB" id="A0A484ZCW5"/>
<organism evidence="2 3">
    <name type="scientific">Budvicia aquatica</name>
    <dbReference type="NCBI Taxonomy" id="82979"/>
    <lineage>
        <taxon>Bacteria</taxon>
        <taxon>Pseudomonadati</taxon>
        <taxon>Pseudomonadota</taxon>
        <taxon>Gammaproteobacteria</taxon>
        <taxon>Enterobacterales</taxon>
        <taxon>Budviciaceae</taxon>
        <taxon>Budvicia</taxon>
    </lineage>
</organism>
<evidence type="ECO:0000313" key="2">
    <source>
        <dbReference type="EMBL" id="VFS46128.1"/>
    </source>
</evidence>
<name>A0A484ZCW5_9GAMM</name>
<reference evidence="2 3" key="1">
    <citation type="submission" date="2019-03" db="EMBL/GenBank/DDBJ databases">
        <authorList>
            <consortium name="Pathogen Informatics"/>
        </authorList>
    </citation>
    <scope>NUCLEOTIDE SEQUENCE [LARGE SCALE GENOMIC DNA]</scope>
    <source>
        <strain evidence="2 3">NCTC12282</strain>
    </source>
</reference>
<gene>
    <name evidence="2" type="ORF">NCTC12282_01019</name>
</gene>
<accession>A0A484ZCW5</accession>
<dbReference type="EMBL" id="CAADJA010000002">
    <property type="protein sequence ID" value="VFS46128.1"/>
    <property type="molecule type" value="Genomic_DNA"/>
</dbReference>
<dbReference type="Proteomes" id="UP000373449">
    <property type="component" value="Unassembled WGS sequence"/>
</dbReference>
<keyword evidence="1" id="KW-1133">Transmembrane helix</keyword>